<dbReference type="Proteomes" id="UP000539710">
    <property type="component" value="Unassembled WGS sequence"/>
</dbReference>
<reference evidence="4" key="3">
    <citation type="submission" date="2020-07" db="EMBL/GenBank/DDBJ databases">
        <title>Flavobacterium sp. xlx-214.</title>
        <authorList>
            <person name="Yang C."/>
        </authorList>
    </citation>
    <scope>NUCLEOTIDE SEQUENCE [LARGE SCALE GENOMIC DNA]</scope>
    <source>
        <strain evidence="4">CX-624</strain>
    </source>
</reference>
<evidence type="ECO:0000313" key="2">
    <source>
        <dbReference type="EMBL" id="QMS97374.1"/>
    </source>
</evidence>
<gene>
    <name evidence="2" type="ORF">H1R16_06395</name>
    <name evidence="1" type="ORF">H2507_11500</name>
</gene>
<dbReference type="KEGG" id="cbau:H1R16_06395"/>
<dbReference type="RefSeq" id="WP_181887892.1">
    <property type="nucleotide sequence ID" value="NZ_CP059472.1"/>
</dbReference>
<reference evidence="3" key="2">
    <citation type="submission" date="2020-07" db="EMBL/GenBank/DDBJ databases">
        <title>Chryseobacterium sp.cx-624.</title>
        <authorList>
            <person name="Yang C."/>
        </authorList>
    </citation>
    <scope>NUCLEOTIDE SEQUENCE [LARGE SCALE GENOMIC DNA]</scope>
    <source>
        <strain evidence="3">cx-624</strain>
    </source>
</reference>
<sequence>MKFKLFAFVILYFALTSCQQIMDNHWERQELANYDSPYKGNWIGSYTGQETGTFVLDINKSGNVFGLRNNADNLGGKVYEGGVLMNLHSPTSNFHIDGNLETNSGTWKMGSLSGTWTIVKQ</sequence>
<reference evidence="2" key="1">
    <citation type="submission" date="2020-07" db="EMBL/GenBank/DDBJ databases">
        <title>Chryseobacterium sp. CX-624.</title>
        <authorList>
            <person name="Yang C."/>
        </authorList>
    </citation>
    <scope>NUCLEOTIDE SEQUENCE</scope>
    <source>
        <strain evidence="2">CX-624</strain>
    </source>
</reference>
<proteinExistence type="predicted"/>
<keyword evidence="4" id="KW-1185">Reference proteome</keyword>
<dbReference type="EMBL" id="CP059472">
    <property type="protein sequence ID" value="QMS97374.1"/>
    <property type="molecule type" value="Genomic_DNA"/>
</dbReference>
<dbReference type="EMBL" id="JACEUX010000004">
    <property type="protein sequence ID" value="MBA5247794.1"/>
    <property type="molecule type" value="Genomic_DNA"/>
</dbReference>
<evidence type="ECO:0000313" key="4">
    <source>
        <dbReference type="Proteomes" id="UP000539710"/>
    </source>
</evidence>
<protein>
    <submittedName>
        <fullName evidence="2">Uncharacterized protein</fullName>
    </submittedName>
</protein>
<dbReference type="PROSITE" id="PS51257">
    <property type="entry name" value="PROKAR_LIPOPROTEIN"/>
    <property type="match status" value="1"/>
</dbReference>
<evidence type="ECO:0000313" key="3">
    <source>
        <dbReference type="Proteomes" id="UP000515349"/>
    </source>
</evidence>
<evidence type="ECO:0000313" key="1">
    <source>
        <dbReference type="EMBL" id="MBA5247794.1"/>
    </source>
</evidence>
<dbReference type="AlphaFoldDB" id="A0A7D7LNY6"/>
<dbReference type="Proteomes" id="UP000515349">
    <property type="component" value="Chromosome"/>
</dbReference>
<accession>A0A7D7LNY6</accession>
<reference evidence="1" key="4">
    <citation type="submission" date="2020-07" db="EMBL/GenBank/DDBJ databases">
        <authorList>
            <person name="Yang C."/>
        </authorList>
    </citation>
    <scope>NUCLEOTIDE SEQUENCE</scope>
    <source>
        <strain evidence="1">Cx-624</strain>
    </source>
</reference>
<name>A0A7D7LNY6_9FLAO</name>
<organism evidence="2 3">
    <name type="scientific">Marnyiella aurantia</name>
    <dbReference type="NCBI Taxonomy" id="2758037"/>
    <lineage>
        <taxon>Bacteria</taxon>
        <taxon>Pseudomonadati</taxon>
        <taxon>Bacteroidota</taxon>
        <taxon>Flavobacteriia</taxon>
        <taxon>Flavobacteriales</taxon>
        <taxon>Weeksellaceae</taxon>
        <taxon>Marnyiella</taxon>
    </lineage>
</organism>